<sequence length="82" mass="9412">MIFNNLNPLCAVSHREWHDIAHLVSFDEFMEMPNAVEVAALLRKEPIILVGDQQIPLKELVKITRGHIRDYFDRVTEPASGD</sequence>
<name>A0A6I4W3I8_9BACL</name>
<proteinExistence type="predicted"/>
<keyword evidence="2" id="KW-1185">Reference proteome</keyword>
<reference evidence="1 2" key="1">
    <citation type="submission" date="2019-12" db="EMBL/GenBank/DDBJ databases">
        <title>Whole-genome analyses of novel actinobacteria.</title>
        <authorList>
            <person name="Sahin N."/>
            <person name="Saygin H."/>
        </authorList>
    </citation>
    <scope>NUCLEOTIDE SEQUENCE [LARGE SCALE GENOMIC DNA]</scope>
    <source>
        <strain evidence="1 2">KC615</strain>
    </source>
</reference>
<accession>A0A6I4W3I8</accession>
<dbReference type="RefSeq" id="WP_160802694.1">
    <property type="nucleotide sequence ID" value="NZ_WUUL01000013.1"/>
</dbReference>
<dbReference type="Proteomes" id="UP000430692">
    <property type="component" value="Unassembled WGS sequence"/>
</dbReference>
<organism evidence="1 2">
    <name type="scientific">Shimazuella alba</name>
    <dbReference type="NCBI Taxonomy" id="2690964"/>
    <lineage>
        <taxon>Bacteria</taxon>
        <taxon>Bacillati</taxon>
        <taxon>Bacillota</taxon>
        <taxon>Bacilli</taxon>
        <taxon>Bacillales</taxon>
        <taxon>Thermoactinomycetaceae</taxon>
        <taxon>Shimazuella</taxon>
    </lineage>
</organism>
<dbReference type="EMBL" id="WUUL01000013">
    <property type="protein sequence ID" value="MXQ55344.1"/>
    <property type="molecule type" value="Genomic_DNA"/>
</dbReference>
<evidence type="ECO:0000313" key="2">
    <source>
        <dbReference type="Proteomes" id="UP000430692"/>
    </source>
</evidence>
<evidence type="ECO:0000313" key="1">
    <source>
        <dbReference type="EMBL" id="MXQ55344.1"/>
    </source>
</evidence>
<comment type="caution">
    <text evidence="1">The sequence shown here is derived from an EMBL/GenBank/DDBJ whole genome shotgun (WGS) entry which is preliminary data.</text>
</comment>
<protein>
    <submittedName>
        <fullName evidence="1">Uncharacterized protein</fullName>
    </submittedName>
</protein>
<dbReference type="AlphaFoldDB" id="A0A6I4W3I8"/>
<gene>
    <name evidence="1" type="ORF">GSM42_16805</name>
</gene>